<proteinExistence type="predicted"/>
<reference evidence="1" key="1">
    <citation type="submission" date="2022-12" db="EMBL/GenBank/DDBJ databases">
        <title>Genome Sequence of Lasiodiplodia mahajangana.</title>
        <authorList>
            <person name="Buettner E."/>
        </authorList>
    </citation>
    <scope>NUCLEOTIDE SEQUENCE</scope>
    <source>
        <strain evidence="1">VT137</strain>
    </source>
</reference>
<comment type="caution">
    <text evidence="1">The sequence shown here is derived from an EMBL/GenBank/DDBJ whole genome shotgun (WGS) entry which is preliminary data.</text>
</comment>
<gene>
    <name evidence="1" type="ORF">O1611_g2412</name>
</gene>
<sequence length="414" mass="45194">MAGSDEDWSVLSQIPALPPPPGVQSDFNSPESREDLAKIVVGLTYGLMLVFLAMRIYTRIKITNSLGVDDYLSLAAGASITAFTGLSLSLFGAPLGPHQWDVPLSDFNASFLERTLSSIVLFSLSSLFVKSALLALYLRVFAPNMIARIMIWAGVATIVIFYIISIILNIYFCVPISMTTPVPNADEWARKLKASNCSQPVYNLNAAVGLFGVVSDLYVLLIPVSMIYKLRIPRNRKLGILGIFLTGLLAVALSITSTAFRFVQLESYDFTWDSIPSYTLRAAELNIGLICSCMPVIFVILKKIFQSGRYSSSKKPATPPPRTPSHAYIADLERSDQANSIPEDQPPKPPTPTSFIGESCRPSTNKADQSTCIELSKIESNYHGIENSKGESCSNYFLAGPTVSSRATVTFLDS</sequence>
<evidence type="ECO:0000313" key="2">
    <source>
        <dbReference type="Proteomes" id="UP001153332"/>
    </source>
</evidence>
<dbReference type="Proteomes" id="UP001153332">
    <property type="component" value="Unassembled WGS sequence"/>
</dbReference>
<accession>A0ACC2JUY3</accession>
<protein>
    <submittedName>
        <fullName evidence="1">Uncharacterized protein</fullName>
    </submittedName>
</protein>
<dbReference type="EMBL" id="JAPUUL010000335">
    <property type="protein sequence ID" value="KAJ8131215.1"/>
    <property type="molecule type" value="Genomic_DNA"/>
</dbReference>
<keyword evidence="2" id="KW-1185">Reference proteome</keyword>
<name>A0ACC2JUY3_9PEZI</name>
<evidence type="ECO:0000313" key="1">
    <source>
        <dbReference type="EMBL" id="KAJ8131215.1"/>
    </source>
</evidence>
<organism evidence="1 2">
    <name type="scientific">Lasiodiplodia mahajangana</name>
    <dbReference type="NCBI Taxonomy" id="1108764"/>
    <lineage>
        <taxon>Eukaryota</taxon>
        <taxon>Fungi</taxon>
        <taxon>Dikarya</taxon>
        <taxon>Ascomycota</taxon>
        <taxon>Pezizomycotina</taxon>
        <taxon>Dothideomycetes</taxon>
        <taxon>Dothideomycetes incertae sedis</taxon>
        <taxon>Botryosphaeriales</taxon>
        <taxon>Botryosphaeriaceae</taxon>
        <taxon>Lasiodiplodia</taxon>
    </lineage>
</organism>